<protein>
    <submittedName>
        <fullName evidence="2">Uncharacterized protein</fullName>
    </submittedName>
</protein>
<evidence type="ECO:0000313" key="2">
    <source>
        <dbReference type="EMBL" id="KAJ6751291.1"/>
    </source>
</evidence>
<evidence type="ECO:0000256" key="1">
    <source>
        <dbReference type="SAM" id="MobiDB-lite"/>
    </source>
</evidence>
<gene>
    <name evidence="2" type="ORF">OIU85_001787</name>
</gene>
<sequence>MVAQRSFSNRFKSASPFPASGQSTKPFSATFQWCGKERHTAKKCHKLGKLLKKAKAEGLIEAFAATTLA</sequence>
<proteinExistence type="predicted"/>
<reference evidence="2" key="2">
    <citation type="journal article" date="2023" name="Int. J. Mol. Sci.">
        <title>De Novo Assembly and Annotation of 11 Diverse Shrub Willow (Salix) Genomes Reveals Novel Gene Organization in Sex-Linked Regions.</title>
        <authorList>
            <person name="Hyden B."/>
            <person name="Feng K."/>
            <person name="Yates T.B."/>
            <person name="Jawdy S."/>
            <person name="Cereghino C."/>
            <person name="Smart L.B."/>
            <person name="Muchero W."/>
        </authorList>
    </citation>
    <scope>NUCLEOTIDE SEQUENCE [LARGE SCALE GENOMIC DNA]</scope>
    <source>
        <tissue evidence="2">Shoot tip</tissue>
    </source>
</reference>
<feature type="compositionally biased region" description="Polar residues" evidence="1">
    <location>
        <begin position="1"/>
        <end position="12"/>
    </location>
</feature>
<feature type="region of interest" description="Disordered" evidence="1">
    <location>
        <begin position="1"/>
        <end position="25"/>
    </location>
</feature>
<evidence type="ECO:0000313" key="3">
    <source>
        <dbReference type="Proteomes" id="UP001151529"/>
    </source>
</evidence>
<accession>A0A9Q0VM20</accession>
<reference evidence="2" key="1">
    <citation type="submission" date="2022-11" db="EMBL/GenBank/DDBJ databases">
        <authorList>
            <person name="Hyden B.L."/>
            <person name="Feng K."/>
            <person name="Yates T."/>
            <person name="Jawdy S."/>
            <person name="Smart L.B."/>
            <person name="Muchero W."/>
        </authorList>
    </citation>
    <scope>NUCLEOTIDE SEQUENCE</scope>
    <source>
        <tissue evidence="2">Shoot tip</tissue>
    </source>
</reference>
<comment type="caution">
    <text evidence="2">The sequence shown here is derived from an EMBL/GenBank/DDBJ whole genome shotgun (WGS) entry which is preliminary data.</text>
</comment>
<name>A0A9Q0VM20_SALVM</name>
<dbReference type="Proteomes" id="UP001151529">
    <property type="component" value="Chromosome 16"/>
</dbReference>
<dbReference type="AlphaFoldDB" id="A0A9Q0VM20"/>
<dbReference type="EMBL" id="JAPFFL010000001">
    <property type="protein sequence ID" value="KAJ6751291.1"/>
    <property type="molecule type" value="Genomic_DNA"/>
</dbReference>
<organism evidence="2 3">
    <name type="scientific">Salix viminalis</name>
    <name type="common">Common osier</name>
    <name type="synonym">Basket willow</name>
    <dbReference type="NCBI Taxonomy" id="40686"/>
    <lineage>
        <taxon>Eukaryota</taxon>
        <taxon>Viridiplantae</taxon>
        <taxon>Streptophyta</taxon>
        <taxon>Embryophyta</taxon>
        <taxon>Tracheophyta</taxon>
        <taxon>Spermatophyta</taxon>
        <taxon>Magnoliopsida</taxon>
        <taxon>eudicotyledons</taxon>
        <taxon>Gunneridae</taxon>
        <taxon>Pentapetalae</taxon>
        <taxon>rosids</taxon>
        <taxon>fabids</taxon>
        <taxon>Malpighiales</taxon>
        <taxon>Salicaceae</taxon>
        <taxon>Saliceae</taxon>
        <taxon>Salix</taxon>
    </lineage>
</organism>
<keyword evidence="3" id="KW-1185">Reference proteome</keyword>